<evidence type="ECO:0000259" key="1">
    <source>
        <dbReference type="Pfam" id="PF18352"/>
    </source>
</evidence>
<evidence type="ECO:0000313" key="2">
    <source>
        <dbReference type="EMBL" id="TPU61477.1"/>
    </source>
</evidence>
<dbReference type="InterPro" id="IPR037026">
    <property type="entry name" value="Vgr_OB-fold_dom_sf"/>
</dbReference>
<accession>A0A5P1AUG8</accession>
<dbReference type="Proteomes" id="UP000315888">
    <property type="component" value="Unassembled WGS sequence"/>
</dbReference>
<dbReference type="Pfam" id="PF18352">
    <property type="entry name" value="Gp138_N"/>
    <property type="match status" value="1"/>
</dbReference>
<dbReference type="RefSeq" id="WP_001218511.1">
    <property type="nucleotide sequence ID" value="NZ_BHFY01000067.1"/>
</dbReference>
<evidence type="ECO:0000313" key="3">
    <source>
        <dbReference type="Proteomes" id="UP000315888"/>
    </source>
</evidence>
<dbReference type="AlphaFoldDB" id="A0A5P1AUG8"/>
<dbReference type="EMBL" id="VHGY01000045">
    <property type="protein sequence ID" value="TPU61477.1"/>
    <property type="molecule type" value="Genomic_DNA"/>
</dbReference>
<dbReference type="InterPro" id="IPR041599">
    <property type="entry name" value="Gp138_N"/>
</dbReference>
<reference evidence="2 3" key="1">
    <citation type="submission" date="2019-06" db="EMBL/GenBank/DDBJ databases">
        <title>A Diverse Panel of Clinical Acinetobacter baumannii for Research Use.</title>
        <authorList>
            <person name="Mcgann P."/>
            <person name="Snesrud E."/>
            <person name="Galac M.R."/>
        </authorList>
    </citation>
    <scope>NUCLEOTIDE SEQUENCE [LARGE SCALE GENOMIC DNA]</scope>
    <source>
        <strain evidence="2 3">MRSN14237</strain>
    </source>
</reference>
<comment type="caution">
    <text evidence="2">The sequence shown here is derived from an EMBL/GenBank/DDBJ whole genome shotgun (WGS) entry which is preliminary data.</text>
</comment>
<name>A0A5P1AUG8_ACIBA</name>
<organism evidence="2 3">
    <name type="scientific">Acinetobacter baumannii</name>
    <dbReference type="NCBI Taxonomy" id="470"/>
    <lineage>
        <taxon>Bacteria</taxon>
        <taxon>Pseudomonadati</taxon>
        <taxon>Pseudomonadota</taxon>
        <taxon>Gammaproteobacteria</taxon>
        <taxon>Moraxellales</taxon>
        <taxon>Moraxellaceae</taxon>
        <taxon>Acinetobacter</taxon>
        <taxon>Acinetobacter calcoaceticus/baumannii complex</taxon>
    </lineage>
</organism>
<sequence>MALSLNELSPDQLSIIQDAIRSELANLWTALPCEVDSYNPDEVTVNVQPLIKIPIRTESGDIETVELPVIQDVPVMFPCAGGFTITHPINKGDECLVSFADRNIDLWWQSGGIQNPFDMRKHDLSDGFAFFKPQSQAKKISDISSENLEIRNDANTCKIQITPGGEIHFIGTKSVFHHPVEMQQTLQVAGESTMQSGMTVLGKSELSGGAKIDGIEFKTHKHGDVQSGGSDTGNPK</sequence>
<gene>
    <name evidence="2" type="ORF">FJU42_15630</name>
</gene>
<dbReference type="Gene3D" id="2.40.50.230">
    <property type="entry name" value="Gp5 N-terminal domain"/>
    <property type="match status" value="1"/>
</dbReference>
<feature type="domain" description="Phage protein Gp138 N-terminal" evidence="1">
    <location>
        <begin position="31"/>
        <end position="130"/>
    </location>
</feature>
<protein>
    <recommendedName>
        <fullName evidence="1">Phage protein Gp138 N-terminal domain-containing protein</fullName>
    </recommendedName>
</protein>
<proteinExistence type="predicted"/>